<dbReference type="RefSeq" id="WP_064626834.1">
    <property type="nucleotide sequence ID" value="NZ_JAHGUI010000026.1"/>
</dbReference>
<proteinExistence type="predicted"/>
<organism evidence="2 3">
    <name type="scientific">Vibrio anguillarum</name>
    <name type="common">Listonella anguillarum</name>
    <dbReference type="NCBI Taxonomy" id="55601"/>
    <lineage>
        <taxon>Bacteria</taxon>
        <taxon>Pseudomonadati</taxon>
        <taxon>Pseudomonadota</taxon>
        <taxon>Gammaproteobacteria</taxon>
        <taxon>Vibrionales</taxon>
        <taxon>Vibrionaceae</taxon>
        <taxon>Vibrio</taxon>
    </lineage>
</organism>
<dbReference type="Pfam" id="PF07693">
    <property type="entry name" value="KAP_NTPase"/>
    <property type="match status" value="1"/>
</dbReference>
<dbReference type="AlphaFoldDB" id="A0ABD4QTL2"/>
<gene>
    <name evidence="2" type="ORF">PL14_07915</name>
</gene>
<name>A0ABD4QTL2_VIBAN</name>
<feature type="domain" description="KAP NTPase" evidence="1">
    <location>
        <begin position="28"/>
        <end position="337"/>
    </location>
</feature>
<dbReference type="Proteomes" id="UP000078309">
    <property type="component" value="Unassembled WGS sequence"/>
</dbReference>
<dbReference type="SUPFAM" id="SSF52540">
    <property type="entry name" value="P-loop containing nucleoside triphosphate hydrolases"/>
    <property type="match status" value="1"/>
</dbReference>
<reference evidence="2 3" key="1">
    <citation type="journal article" date="2017" name="J. Fish Dis.">
        <title>Comparative assessment of Vibrio virulence in marine fish larvae.</title>
        <authorList>
            <person name="Ronneseth A."/>
            <person name="Castillo D."/>
            <person name="D'Alvise P."/>
            <person name="Tonnesen O."/>
            <person name="Haugland G."/>
            <person name="Grotkjaer T."/>
            <person name="Engell-Sorensen K."/>
            <person name="Norremark L."/>
            <person name="Bergh O."/>
            <person name="Wergeland H.I."/>
            <person name="Gram L."/>
        </authorList>
    </citation>
    <scope>NUCLEOTIDE SEQUENCE [LARGE SCALE GENOMIC DNA]</scope>
    <source>
        <strain evidence="2 3">90-11-286</strain>
    </source>
</reference>
<evidence type="ECO:0000313" key="2">
    <source>
        <dbReference type="EMBL" id="MBT2918610.1"/>
    </source>
</evidence>
<dbReference type="EMBL" id="JAHGUI010000026">
    <property type="protein sequence ID" value="MBT2918610.1"/>
    <property type="molecule type" value="Genomic_DNA"/>
</dbReference>
<dbReference type="Gene3D" id="3.40.50.300">
    <property type="entry name" value="P-loop containing nucleotide triphosphate hydrolases"/>
    <property type="match status" value="1"/>
</dbReference>
<protein>
    <submittedName>
        <fullName evidence="2">KAP family NTPase</fullName>
    </submittedName>
</protein>
<evidence type="ECO:0000313" key="3">
    <source>
        <dbReference type="Proteomes" id="UP000078309"/>
    </source>
</evidence>
<dbReference type="InterPro" id="IPR011646">
    <property type="entry name" value="KAP_P-loop"/>
</dbReference>
<comment type="caution">
    <text evidence="2">The sequence shown here is derived from an EMBL/GenBank/DDBJ whole genome shotgun (WGS) entry which is preliminary data.</text>
</comment>
<sequence>MKLVVPSLDVAENEGFQQDILRREAFGESLKNLVIRSDDELVVSLDGKWGEGKSTFVKMWQGLLTANNVPNIYIDSFANDYVEDAFISVASAITSYVELNADNSKSEKIAEYKDKAKNVGVKLLSWGTKVGVKALTLGAIKDSDIEELQDIKDDIAASGSASISAFVEEKLSSHQADIELFESFRTLLSDLPSEIKGNDGNPLVIIIDELDRCKPTYAVELIEKVKHLFSVKNVVFVLVMHRQQLECAVKSIYGSEIDAHTYLQKFINVETSLPKVTRSNYSSDLDKYCERLFNLHNLNTWGDDRNLQESLICLAKHYNLSLRQLERVYTNIAIFYASSSERQLRLVPMVSLLSVIKVTHPNIYARLANSDITYDELVSSLSFQESSLEIEVARKIEFILSWFKFALISDKELSEIDENERIHRYESSLWQYNIERDRLIPLFIERLNIFSVV</sequence>
<accession>A0ABD4QTL2</accession>
<evidence type="ECO:0000259" key="1">
    <source>
        <dbReference type="Pfam" id="PF07693"/>
    </source>
</evidence>
<dbReference type="InterPro" id="IPR027417">
    <property type="entry name" value="P-loop_NTPase"/>
</dbReference>